<proteinExistence type="predicted"/>
<dbReference type="InterPro" id="IPR050563">
    <property type="entry name" value="4-hydroxybenzoyl-CoA_TE"/>
</dbReference>
<dbReference type="SUPFAM" id="SSF54637">
    <property type="entry name" value="Thioesterase/thiol ester dehydrase-isomerase"/>
    <property type="match status" value="1"/>
</dbReference>
<keyword evidence="2" id="KW-1185">Reference proteome</keyword>
<reference evidence="1 2" key="1">
    <citation type="submission" date="2021-12" db="EMBL/GenBank/DDBJ databases">
        <title>Discovery of the Pendulisporaceae a myxobacterial family with distinct sporulation behavior and unique specialized metabolism.</title>
        <authorList>
            <person name="Garcia R."/>
            <person name="Popoff A."/>
            <person name="Bader C.D."/>
            <person name="Loehr J."/>
            <person name="Walesch S."/>
            <person name="Walt C."/>
            <person name="Boldt J."/>
            <person name="Bunk B."/>
            <person name="Haeckl F.J.F.P.J."/>
            <person name="Gunesch A.P."/>
            <person name="Birkelbach J."/>
            <person name="Nuebel U."/>
            <person name="Pietschmann T."/>
            <person name="Bach T."/>
            <person name="Mueller R."/>
        </authorList>
    </citation>
    <scope>NUCLEOTIDE SEQUENCE [LARGE SCALE GENOMIC DNA]</scope>
    <source>
        <strain evidence="1 2">MSr12523</strain>
    </source>
</reference>
<dbReference type="Pfam" id="PF13279">
    <property type="entry name" value="4HBT_2"/>
    <property type="match status" value="1"/>
</dbReference>
<dbReference type="Gene3D" id="3.10.129.10">
    <property type="entry name" value="Hotdog Thioesterase"/>
    <property type="match status" value="1"/>
</dbReference>
<sequence>MHIFERPVRFNDVDASGIVFFPTFFAYCSEALEQLLQLEIQDGYIEVVLRRKIGLPTVRISGDFAAPLRFGDTARIAIRTEHVGKRSFTLRYAVTRAADDLPVAELRCTVATTDLASTRAIEIPEDIRSVLEQHRS</sequence>
<evidence type="ECO:0000313" key="2">
    <source>
        <dbReference type="Proteomes" id="UP001379533"/>
    </source>
</evidence>
<gene>
    <name evidence="1" type="ORF">LZC95_31230</name>
</gene>
<protein>
    <submittedName>
        <fullName evidence="1">Acyl-CoA thioesterase</fullName>
    </submittedName>
</protein>
<evidence type="ECO:0000313" key="1">
    <source>
        <dbReference type="EMBL" id="WXA90916.1"/>
    </source>
</evidence>
<organism evidence="1 2">
    <name type="scientific">Pendulispora brunnea</name>
    <dbReference type="NCBI Taxonomy" id="2905690"/>
    <lineage>
        <taxon>Bacteria</taxon>
        <taxon>Pseudomonadati</taxon>
        <taxon>Myxococcota</taxon>
        <taxon>Myxococcia</taxon>
        <taxon>Myxococcales</taxon>
        <taxon>Sorangiineae</taxon>
        <taxon>Pendulisporaceae</taxon>
        <taxon>Pendulispora</taxon>
    </lineage>
</organism>
<name>A0ABZ2JWQ8_9BACT</name>
<dbReference type="CDD" id="cd00586">
    <property type="entry name" value="4HBT"/>
    <property type="match status" value="1"/>
</dbReference>
<dbReference type="InterPro" id="IPR029069">
    <property type="entry name" value="HotDog_dom_sf"/>
</dbReference>
<dbReference type="PANTHER" id="PTHR31793">
    <property type="entry name" value="4-HYDROXYBENZOYL-COA THIOESTERASE FAMILY MEMBER"/>
    <property type="match status" value="1"/>
</dbReference>
<dbReference type="Proteomes" id="UP001379533">
    <property type="component" value="Chromosome"/>
</dbReference>
<dbReference type="EMBL" id="CP089982">
    <property type="protein sequence ID" value="WXA90916.1"/>
    <property type="molecule type" value="Genomic_DNA"/>
</dbReference>
<dbReference type="RefSeq" id="WP_394841536.1">
    <property type="nucleotide sequence ID" value="NZ_CP089982.1"/>
</dbReference>
<accession>A0ABZ2JWQ8</accession>
<dbReference type="PANTHER" id="PTHR31793:SF24">
    <property type="entry name" value="LONG-CHAIN ACYL-COA THIOESTERASE FADM"/>
    <property type="match status" value="1"/>
</dbReference>